<dbReference type="EMBL" id="BAABJP010000063">
    <property type="protein sequence ID" value="GAA5175156.1"/>
    <property type="molecule type" value="Genomic_DNA"/>
</dbReference>
<feature type="transmembrane region" description="Helical" evidence="1">
    <location>
        <begin position="89"/>
        <end position="111"/>
    </location>
</feature>
<accession>A0ABP9RDQ3</accession>
<keyword evidence="1" id="KW-1133">Transmembrane helix</keyword>
<keyword evidence="1" id="KW-0812">Transmembrane</keyword>
<dbReference type="RefSeq" id="WP_185063170.1">
    <property type="nucleotide sequence ID" value="NZ_BAABJP010000063.1"/>
</dbReference>
<keyword evidence="1" id="KW-0472">Membrane</keyword>
<dbReference type="Proteomes" id="UP001428817">
    <property type="component" value="Unassembled WGS sequence"/>
</dbReference>
<organism evidence="2 3">
    <name type="scientific">Pseudonocardia eucalypti</name>
    <dbReference type="NCBI Taxonomy" id="648755"/>
    <lineage>
        <taxon>Bacteria</taxon>
        <taxon>Bacillati</taxon>
        <taxon>Actinomycetota</taxon>
        <taxon>Actinomycetes</taxon>
        <taxon>Pseudonocardiales</taxon>
        <taxon>Pseudonocardiaceae</taxon>
        <taxon>Pseudonocardia</taxon>
    </lineage>
</organism>
<comment type="caution">
    <text evidence="2">The sequence shown here is derived from an EMBL/GenBank/DDBJ whole genome shotgun (WGS) entry which is preliminary data.</text>
</comment>
<feature type="transmembrane region" description="Helical" evidence="1">
    <location>
        <begin position="200"/>
        <end position="220"/>
    </location>
</feature>
<reference evidence="3" key="1">
    <citation type="journal article" date="2019" name="Int. J. Syst. Evol. Microbiol.">
        <title>The Global Catalogue of Microorganisms (GCM) 10K type strain sequencing project: providing services to taxonomists for standard genome sequencing and annotation.</title>
        <authorList>
            <consortium name="The Broad Institute Genomics Platform"/>
            <consortium name="The Broad Institute Genome Sequencing Center for Infectious Disease"/>
            <person name="Wu L."/>
            <person name="Ma J."/>
        </authorList>
    </citation>
    <scope>NUCLEOTIDE SEQUENCE [LARGE SCALE GENOMIC DNA]</scope>
    <source>
        <strain evidence="3">JCM 18303</strain>
    </source>
</reference>
<evidence type="ECO:0000313" key="3">
    <source>
        <dbReference type="Proteomes" id="UP001428817"/>
    </source>
</evidence>
<sequence>MNSRTQRLCAWSTPVFLLLFLIGILILARFVPPPSPNLSADELAQIFNENRNGIRLGCLVAMLGTGLLGPFIAVISVQLKRVEGEHSPLAYAQLVLGAYLIIVIIGPLTNLEAAAFRAERAPELIQLVSDQAWLLFVGGFYPLVAQLTVIGVAILRDNSPEPVFPRSLAYINFWCAIGSAPAAGINFLKGGPLAWDGIMSWWIPVTAFTVWVSAMFVYLLKAITHQERAGSIVTA</sequence>
<evidence type="ECO:0008006" key="4">
    <source>
        <dbReference type="Google" id="ProtNLM"/>
    </source>
</evidence>
<feature type="transmembrane region" description="Helical" evidence="1">
    <location>
        <begin position="167"/>
        <end position="188"/>
    </location>
</feature>
<name>A0ABP9RDQ3_9PSEU</name>
<feature type="transmembrane region" description="Helical" evidence="1">
    <location>
        <begin position="131"/>
        <end position="155"/>
    </location>
</feature>
<evidence type="ECO:0000313" key="2">
    <source>
        <dbReference type="EMBL" id="GAA5175156.1"/>
    </source>
</evidence>
<feature type="transmembrane region" description="Helical" evidence="1">
    <location>
        <begin position="54"/>
        <end position="77"/>
    </location>
</feature>
<protein>
    <recommendedName>
        <fullName evidence="4">DUF4386 domain-containing protein</fullName>
    </recommendedName>
</protein>
<evidence type="ECO:0000256" key="1">
    <source>
        <dbReference type="SAM" id="Phobius"/>
    </source>
</evidence>
<keyword evidence="3" id="KW-1185">Reference proteome</keyword>
<gene>
    <name evidence="2" type="ORF">GCM10023321_80640</name>
</gene>
<proteinExistence type="predicted"/>